<keyword evidence="3" id="KW-1185">Reference proteome</keyword>
<sequence>MTVGPPEVEGAAQRIGRALGGGLCCPFDHGAASPLEEFYDPLMVGALQAHLISEEPPMWVIDAPPQTEPAAESDVAGRRRGGSRGDGDEEVVGWIRPFIEYVEEQTGAEALWEPFNTKNALHQPPERCWVESRAPMGGGPAEKLAGLQAFLRLASGGGTTFMDKGHRFAAKRYPHAGVPEGAESVGEAGAECYAAEAQHIDRLQRCPDNAQPEEGEAKLYGEPTHFTLVVGFDDATGGTFFPHGRLLPGLAARPEGVSQGTRGGISGSSMRGRALLWSNHRGSVDPASGKAVPLLASLHQSVLKGPAGGNSREPRRVCIFGWAQEGRKWERSGFHECLEYEPPKVRAEFFGRTMLQELQGWEDGQRGREVKHHLKNPEVQREIQEGLANNTLSQQTRNWLAEYGYTDRSEVYQLMIEHMADGLFSWSFLTLGGNCKHSFRVPCKSMKLSELVTRLKENFPVEPKVVVSRVEALDHLTRKKIENPQRLVQQGEQVIIVIKTMDMPKMTVSSGTQTASTGSDATGSQPAPKAAAQSTAASSTGYPAPPGAAAAGGGRPGGPLPDAMVGRVKTESAASGSSQPSAALSPSGGSAAANAAEKGRASLRKANTEHFTPKQLDIDVKSSKSGSDERPQIGSDERPQIGSDPPASSSRSPALGRSRTTALTALLGYRKSNSGASNAGK</sequence>
<feature type="compositionally biased region" description="Polar residues" evidence="1">
    <location>
        <begin position="507"/>
        <end position="523"/>
    </location>
</feature>
<feature type="region of interest" description="Disordered" evidence="1">
    <location>
        <begin position="507"/>
        <end position="681"/>
    </location>
</feature>
<dbReference type="EMBL" id="CAUYUJ010021849">
    <property type="protein sequence ID" value="CAK0907411.1"/>
    <property type="molecule type" value="Genomic_DNA"/>
</dbReference>
<evidence type="ECO:0000313" key="3">
    <source>
        <dbReference type="Proteomes" id="UP001189429"/>
    </source>
</evidence>
<feature type="compositionally biased region" description="Low complexity" evidence="1">
    <location>
        <begin position="642"/>
        <end position="659"/>
    </location>
</feature>
<gene>
    <name evidence="2" type="ORF">PCOR1329_LOCUS82426</name>
</gene>
<evidence type="ECO:0000256" key="1">
    <source>
        <dbReference type="SAM" id="MobiDB-lite"/>
    </source>
</evidence>
<feature type="compositionally biased region" description="Basic and acidic residues" evidence="1">
    <location>
        <begin position="606"/>
        <end position="639"/>
    </location>
</feature>
<evidence type="ECO:0008006" key="4">
    <source>
        <dbReference type="Google" id="ProtNLM"/>
    </source>
</evidence>
<feature type="compositionally biased region" description="Polar residues" evidence="1">
    <location>
        <begin position="671"/>
        <end position="681"/>
    </location>
</feature>
<name>A0ABN9Y8A4_9DINO</name>
<reference evidence="2" key="1">
    <citation type="submission" date="2023-10" db="EMBL/GenBank/DDBJ databases">
        <authorList>
            <person name="Chen Y."/>
            <person name="Shah S."/>
            <person name="Dougan E. K."/>
            <person name="Thang M."/>
            <person name="Chan C."/>
        </authorList>
    </citation>
    <scope>NUCLEOTIDE SEQUENCE [LARGE SCALE GENOMIC DNA]</scope>
</reference>
<protein>
    <recommendedName>
        <fullName evidence="4">Ubiquitinyl hydrolase 1</fullName>
    </recommendedName>
</protein>
<organism evidence="2 3">
    <name type="scientific">Prorocentrum cordatum</name>
    <dbReference type="NCBI Taxonomy" id="2364126"/>
    <lineage>
        <taxon>Eukaryota</taxon>
        <taxon>Sar</taxon>
        <taxon>Alveolata</taxon>
        <taxon>Dinophyceae</taxon>
        <taxon>Prorocentrales</taxon>
        <taxon>Prorocentraceae</taxon>
        <taxon>Prorocentrum</taxon>
    </lineage>
</organism>
<proteinExistence type="predicted"/>
<feature type="compositionally biased region" description="Low complexity" evidence="1">
    <location>
        <begin position="572"/>
        <end position="596"/>
    </location>
</feature>
<comment type="caution">
    <text evidence="2">The sequence shown here is derived from an EMBL/GenBank/DDBJ whole genome shotgun (WGS) entry which is preliminary data.</text>
</comment>
<feature type="region of interest" description="Disordered" evidence="1">
    <location>
        <begin position="64"/>
        <end position="88"/>
    </location>
</feature>
<dbReference type="Proteomes" id="UP001189429">
    <property type="component" value="Unassembled WGS sequence"/>
</dbReference>
<feature type="compositionally biased region" description="Low complexity" evidence="1">
    <location>
        <begin position="524"/>
        <end position="540"/>
    </location>
</feature>
<evidence type="ECO:0000313" key="2">
    <source>
        <dbReference type="EMBL" id="CAK0907411.1"/>
    </source>
</evidence>
<accession>A0ABN9Y8A4</accession>